<sequence length="1115" mass="127645">MGGLSTWEIEPMEASGSDSLPIVLVNELDGDLTSPLQCVPLATMGPSGFWMECLALLQRIEAECFAKTPTSVPRCNRASGPKVWETKLADIDLQLVRSLWGNSFVDWEMLPAIGTAGGVLLLWDRRVLEKVDSVVCQFSVSCLWKGVFDGFEWVGTGLHGPTNDGIHKDLWTELSSVRLKWDLPWCVFGDFNVVRFPSERLGCSRLSSHMMDFSDFIEESNLVDLPLGGGPYTWSSGSDHPSMSRIDRFLVSFDWEDFYPDVCQKLMPRPLLDHYLILLEVGSMLRGKIPFRFENMRLKTEGFVDRVQSWWSSYSFSGSPSFVLACKLKALKEDLKQWNHLEFGNVGFRQAQLLGKLEVLNSKECSGGLSSSENHLCRIHFLDLENLAHLDETLWRQKSRVLWLKEVIKDFDRTLLDSRFERDEIIQVVRDLQGDKSLEPDGFNMAFFQKCWRVIESDVMGFFEEVYEHGTFSYSFNVTFVTLIPKKWNASNIRNFRPISLVGSVYKILAKVLANRLKRILVGLVSESQNAFVGSRQTLDSVLIANECLDSRLRSLLPGVVCKLDIEKAYDHVNWDCLLHLLDRMGFGFRGLRQEDPLSPLLFLLVMAVLSQMLRWTEEAGLIQGFKASTMRWSGLSISHLLFADDTIVFCDAIPDQILHLCLVLGCFEAVTGLGVNIGKSELVSIGEVNNVSLLADILCCKVGALPMTYLGMPLGASFKASSVWNPILENIERKLAGWKKLYLSKGGRLTLLKSTLSSLPTYFLSLFTIPKHVVERIEKLQCNFLWGVLRDGFKHHLMRQFGIEETLLWRRVIAEKYGLEGGGWISRKLKGLHGCGLWKGIMSGWDFFSQHLMLVAGRGDRILFWHDLWCGETPLKTLFPVLFSCSSNKTTSIESLLCRQGVGEEQVWNLAFIRDFNDWELDELLNFFNLIHSKIPREEHPDAMSWTLRQHERFDAKSFYHALSGQSAFTFPWNAVWRVKAPKRVVFFVWITALGKILTCDNLMRRGYTMAGWCCMCRSGWEIGEHLLIHCTLASDLWYAMLRAFRVCWVFPNRIVDLLFGWYNSWGKHVSAIWNLVLLCLMWTVWRERNRRTFKDVELSSIKLIELFFGFLFD</sequence>
<dbReference type="InterPro" id="IPR036691">
    <property type="entry name" value="Endo/exonu/phosph_ase_sf"/>
</dbReference>
<dbReference type="InterPro" id="IPR005135">
    <property type="entry name" value="Endo/exonuclease/phosphatase"/>
</dbReference>
<proteinExistence type="predicted"/>
<dbReference type="Pfam" id="PF03372">
    <property type="entry name" value="Exo_endo_phos"/>
    <property type="match status" value="1"/>
</dbReference>
<name>A0A2N9FTD5_FAGSY</name>
<dbReference type="AlphaFoldDB" id="A0A2N9FTD5"/>
<feature type="domain" description="Reverse transcriptase" evidence="1">
    <location>
        <begin position="465"/>
        <end position="715"/>
    </location>
</feature>
<dbReference type="EMBL" id="OIVN01001146">
    <property type="protein sequence ID" value="SPC90405.1"/>
    <property type="molecule type" value="Genomic_DNA"/>
</dbReference>
<organism evidence="2">
    <name type="scientific">Fagus sylvatica</name>
    <name type="common">Beechnut</name>
    <dbReference type="NCBI Taxonomy" id="28930"/>
    <lineage>
        <taxon>Eukaryota</taxon>
        <taxon>Viridiplantae</taxon>
        <taxon>Streptophyta</taxon>
        <taxon>Embryophyta</taxon>
        <taxon>Tracheophyta</taxon>
        <taxon>Spermatophyta</taxon>
        <taxon>Magnoliopsida</taxon>
        <taxon>eudicotyledons</taxon>
        <taxon>Gunneridae</taxon>
        <taxon>Pentapetalae</taxon>
        <taxon>rosids</taxon>
        <taxon>fabids</taxon>
        <taxon>Fagales</taxon>
        <taxon>Fagaceae</taxon>
        <taxon>Fagus</taxon>
    </lineage>
</organism>
<dbReference type="PROSITE" id="PS50878">
    <property type="entry name" value="RT_POL"/>
    <property type="match status" value="1"/>
</dbReference>
<gene>
    <name evidence="2" type="ORF">FSB_LOCUS18287</name>
</gene>
<accession>A0A2N9FTD5</accession>
<evidence type="ECO:0000259" key="1">
    <source>
        <dbReference type="PROSITE" id="PS50878"/>
    </source>
</evidence>
<dbReference type="GO" id="GO:0003824">
    <property type="term" value="F:catalytic activity"/>
    <property type="evidence" value="ECO:0007669"/>
    <property type="project" value="InterPro"/>
</dbReference>
<dbReference type="PANTHER" id="PTHR33116:SF78">
    <property type="entry name" value="OS12G0587133 PROTEIN"/>
    <property type="match status" value="1"/>
</dbReference>
<dbReference type="Pfam" id="PF00078">
    <property type="entry name" value="RVT_1"/>
    <property type="match status" value="1"/>
</dbReference>
<dbReference type="InterPro" id="IPR026960">
    <property type="entry name" value="RVT-Znf"/>
</dbReference>
<evidence type="ECO:0000313" key="2">
    <source>
        <dbReference type="EMBL" id="SPC90405.1"/>
    </source>
</evidence>
<reference evidence="2" key="1">
    <citation type="submission" date="2018-02" db="EMBL/GenBank/DDBJ databases">
        <authorList>
            <person name="Cohen D.B."/>
            <person name="Kent A.D."/>
        </authorList>
    </citation>
    <scope>NUCLEOTIDE SEQUENCE</scope>
</reference>
<dbReference type="Gene3D" id="3.60.10.10">
    <property type="entry name" value="Endonuclease/exonuclease/phosphatase"/>
    <property type="match status" value="1"/>
</dbReference>
<dbReference type="CDD" id="cd01650">
    <property type="entry name" value="RT_nLTR_like"/>
    <property type="match status" value="1"/>
</dbReference>
<dbReference type="PANTHER" id="PTHR33116">
    <property type="entry name" value="REVERSE TRANSCRIPTASE ZINC-BINDING DOMAIN-CONTAINING PROTEIN-RELATED-RELATED"/>
    <property type="match status" value="1"/>
</dbReference>
<dbReference type="InterPro" id="IPR000477">
    <property type="entry name" value="RT_dom"/>
</dbReference>
<dbReference type="Pfam" id="PF13966">
    <property type="entry name" value="zf-RVT"/>
    <property type="match status" value="1"/>
</dbReference>
<protein>
    <recommendedName>
        <fullName evidence="1">Reverse transcriptase domain-containing protein</fullName>
    </recommendedName>
</protein>
<dbReference type="SUPFAM" id="SSF56219">
    <property type="entry name" value="DNase I-like"/>
    <property type="match status" value="1"/>
</dbReference>